<comment type="caution">
    <text evidence="4">The sequence shown here is derived from an EMBL/GenBank/DDBJ whole genome shotgun (WGS) entry which is preliminary data.</text>
</comment>
<feature type="domain" description="Carrier" evidence="3">
    <location>
        <begin position="2"/>
        <end position="80"/>
    </location>
</feature>
<dbReference type="PROSITE" id="PS50075">
    <property type="entry name" value="CARRIER"/>
    <property type="match status" value="1"/>
</dbReference>
<sequence>MVDWPPAFESLIRQRSRLLGADTPLDPDRGLSDLGVDSLEVVELIVNLETEFDIELPPGLLRPEVFATPGTIWAAVRGLV</sequence>
<keyword evidence="2" id="KW-0597">Phosphoprotein</keyword>
<dbReference type="Proteomes" id="UP000607311">
    <property type="component" value="Unassembled WGS sequence"/>
</dbReference>
<evidence type="ECO:0000259" key="3">
    <source>
        <dbReference type="PROSITE" id="PS50075"/>
    </source>
</evidence>
<evidence type="ECO:0000313" key="5">
    <source>
        <dbReference type="Proteomes" id="UP000607311"/>
    </source>
</evidence>
<keyword evidence="5" id="KW-1185">Reference proteome</keyword>
<dbReference type="RefSeq" id="WP_093405757.1">
    <property type="nucleotide sequence ID" value="NZ_BOPD01000011.1"/>
</dbReference>
<dbReference type="AlphaFoldDB" id="A0A9W5UPX0"/>
<evidence type="ECO:0000256" key="1">
    <source>
        <dbReference type="ARBA" id="ARBA00022450"/>
    </source>
</evidence>
<dbReference type="InterPro" id="IPR020806">
    <property type="entry name" value="PKS_PP-bd"/>
</dbReference>
<dbReference type="InterPro" id="IPR036736">
    <property type="entry name" value="ACP-like_sf"/>
</dbReference>
<proteinExistence type="predicted"/>
<organism evidence="4 5">
    <name type="scientific">Micromonospora sediminimaris</name>
    <dbReference type="NCBI Taxonomy" id="547162"/>
    <lineage>
        <taxon>Bacteria</taxon>
        <taxon>Bacillati</taxon>
        <taxon>Actinomycetota</taxon>
        <taxon>Actinomycetes</taxon>
        <taxon>Micromonosporales</taxon>
        <taxon>Micromonosporaceae</taxon>
        <taxon>Micromonospora</taxon>
    </lineage>
</organism>
<dbReference type="EMBL" id="BOPD01000011">
    <property type="protein sequence ID" value="GIJ32866.1"/>
    <property type="molecule type" value="Genomic_DNA"/>
</dbReference>
<dbReference type="SUPFAM" id="SSF47336">
    <property type="entry name" value="ACP-like"/>
    <property type="match status" value="1"/>
</dbReference>
<accession>A0A9W5UPX0</accession>
<dbReference type="PROSITE" id="PS00012">
    <property type="entry name" value="PHOSPHOPANTETHEINE"/>
    <property type="match status" value="1"/>
</dbReference>
<keyword evidence="1" id="KW-0596">Phosphopantetheine</keyword>
<dbReference type="Pfam" id="PF00550">
    <property type="entry name" value="PP-binding"/>
    <property type="match status" value="1"/>
</dbReference>
<evidence type="ECO:0000313" key="4">
    <source>
        <dbReference type="EMBL" id="GIJ32866.1"/>
    </source>
</evidence>
<protein>
    <recommendedName>
        <fullName evidence="3">Carrier domain-containing protein</fullName>
    </recommendedName>
</protein>
<dbReference type="InterPro" id="IPR006162">
    <property type="entry name" value="Ppantetheine_attach_site"/>
</dbReference>
<dbReference type="GO" id="GO:0031177">
    <property type="term" value="F:phosphopantetheine binding"/>
    <property type="evidence" value="ECO:0007669"/>
    <property type="project" value="InterPro"/>
</dbReference>
<gene>
    <name evidence="4" type="ORF">Vse01_20140</name>
</gene>
<evidence type="ECO:0000256" key="2">
    <source>
        <dbReference type="ARBA" id="ARBA00022553"/>
    </source>
</evidence>
<name>A0A9W5UPX0_9ACTN</name>
<dbReference type="OrthoDB" id="3395095at2"/>
<reference evidence="4" key="1">
    <citation type="submission" date="2021-01" db="EMBL/GenBank/DDBJ databases">
        <title>Whole genome shotgun sequence of Verrucosispora sediminis NBRC 107745.</title>
        <authorList>
            <person name="Komaki H."/>
            <person name="Tamura T."/>
        </authorList>
    </citation>
    <scope>NUCLEOTIDE SEQUENCE</scope>
    <source>
        <strain evidence="4">NBRC 107745</strain>
    </source>
</reference>
<dbReference type="SMART" id="SM00823">
    <property type="entry name" value="PKS_PP"/>
    <property type="match status" value="1"/>
</dbReference>
<dbReference type="InterPro" id="IPR009081">
    <property type="entry name" value="PP-bd_ACP"/>
</dbReference>
<dbReference type="Gene3D" id="1.10.1200.10">
    <property type="entry name" value="ACP-like"/>
    <property type="match status" value="1"/>
</dbReference>